<dbReference type="SUPFAM" id="SSF52313">
    <property type="entry name" value="Ribosomal protein S2"/>
    <property type="match status" value="1"/>
</dbReference>
<sequence length="236" mass="26702">MPTIPKLEDMLKAGIHFGHQSSRWHPRMEPYIFTERGGIHIINLEKTQEMLSKALDILKGIASRGGVIMCVGTKRQAQEILKTEMEACGMPYVNQRWLGGTLTNFAEIRKLIRRYKMLKDQQAKGELKKYTKKEQLMFAREIEELDKKVGGIQTIDRLPDALFIVDIKTEKTALEEAIVTGIPVIALCDTNVNPDDVQYPIPANDDAVKSIQMMLHLVSEAIQEGKNQKQKEEGAV</sequence>
<gene>
    <name evidence="5" type="primary">rpsB</name>
    <name evidence="7" type="ORF">UU35_C0002G0074</name>
</gene>
<dbReference type="Gene3D" id="1.10.287.610">
    <property type="entry name" value="Helix hairpin bin"/>
    <property type="match status" value="1"/>
</dbReference>
<dbReference type="GO" id="GO:0022627">
    <property type="term" value="C:cytosolic small ribosomal subunit"/>
    <property type="evidence" value="ECO:0007669"/>
    <property type="project" value="TreeGrafter"/>
</dbReference>
<dbReference type="GO" id="GO:0003735">
    <property type="term" value="F:structural constituent of ribosome"/>
    <property type="evidence" value="ECO:0007669"/>
    <property type="project" value="InterPro"/>
</dbReference>
<keyword evidence="2 5" id="KW-0689">Ribosomal protein</keyword>
<evidence type="ECO:0000313" key="7">
    <source>
        <dbReference type="EMBL" id="KKR87573.1"/>
    </source>
</evidence>
<dbReference type="InterPro" id="IPR005706">
    <property type="entry name" value="Ribosomal_uS2_bac/mit/plastid"/>
</dbReference>
<dbReference type="InterPro" id="IPR018130">
    <property type="entry name" value="Ribosomal_uS2_CS"/>
</dbReference>
<accession>A0A0G0UF85</accession>
<evidence type="ECO:0000256" key="4">
    <source>
        <dbReference type="ARBA" id="ARBA00035256"/>
    </source>
</evidence>
<keyword evidence="3 5" id="KW-0687">Ribonucleoprotein</keyword>
<dbReference type="EMBL" id="LCAH01000002">
    <property type="protein sequence ID" value="KKR87573.1"/>
    <property type="molecule type" value="Genomic_DNA"/>
</dbReference>
<evidence type="ECO:0000313" key="8">
    <source>
        <dbReference type="Proteomes" id="UP000034616"/>
    </source>
</evidence>
<dbReference type="Pfam" id="PF00318">
    <property type="entry name" value="Ribosomal_S2"/>
    <property type="match status" value="1"/>
</dbReference>
<protein>
    <recommendedName>
        <fullName evidence="4 5">Small ribosomal subunit protein uS2</fullName>
    </recommendedName>
</protein>
<evidence type="ECO:0000256" key="1">
    <source>
        <dbReference type="ARBA" id="ARBA00006242"/>
    </source>
</evidence>
<comment type="caution">
    <text evidence="7">The sequence shown here is derived from an EMBL/GenBank/DDBJ whole genome shotgun (WGS) entry which is preliminary data.</text>
</comment>
<evidence type="ECO:0000256" key="6">
    <source>
        <dbReference type="RuleBase" id="RU003631"/>
    </source>
</evidence>
<dbReference type="PANTHER" id="PTHR12534">
    <property type="entry name" value="30S RIBOSOMAL PROTEIN S2 PROKARYOTIC AND ORGANELLAR"/>
    <property type="match status" value="1"/>
</dbReference>
<dbReference type="NCBIfam" id="TIGR01011">
    <property type="entry name" value="rpsB_bact"/>
    <property type="match status" value="1"/>
</dbReference>
<dbReference type="AlphaFoldDB" id="A0A0G0UF85"/>
<name>A0A0G0UF85_9BACT</name>
<dbReference type="CDD" id="cd01425">
    <property type="entry name" value="RPS2"/>
    <property type="match status" value="1"/>
</dbReference>
<comment type="similarity">
    <text evidence="1 5 6">Belongs to the universal ribosomal protein uS2 family.</text>
</comment>
<dbReference type="HAMAP" id="MF_00291_B">
    <property type="entry name" value="Ribosomal_uS2_B"/>
    <property type="match status" value="1"/>
</dbReference>
<dbReference type="Proteomes" id="UP000034616">
    <property type="component" value="Unassembled WGS sequence"/>
</dbReference>
<dbReference type="InterPro" id="IPR023591">
    <property type="entry name" value="Ribosomal_uS2_flav_dom_sf"/>
</dbReference>
<dbReference type="PANTHER" id="PTHR12534:SF0">
    <property type="entry name" value="SMALL RIBOSOMAL SUBUNIT PROTEIN US2M"/>
    <property type="match status" value="1"/>
</dbReference>
<evidence type="ECO:0000256" key="3">
    <source>
        <dbReference type="ARBA" id="ARBA00023274"/>
    </source>
</evidence>
<dbReference type="InterPro" id="IPR001865">
    <property type="entry name" value="Ribosomal_uS2"/>
</dbReference>
<proteinExistence type="inferred from homology"/>
<dbReference type="Gene3D" id="3.40.50.10490">
    <property type="entry name" value="Glucose-6-phosphate isomerase like protein, domain 1"/>
    <property type="match status" value="1"/>
</dbReference>
<evidence type="ECO:0000256" key="2">
    <source>
        <dbReference type="ARBA" id="ARBA00022980"/>
    </source>
</evidence>
<dbReference type="PRINTS" id="PR00395">
    <property type="entry name" value="RIBOSOMALS2"/>
</dbReference>
<reference evidence="7 8" key="1">
    <citation type="journal article" date="2015" name="Nature">
        <title>rRNA introns, odd ribosomes, and small enigmatic genomes across a large radiation of phyla.</title>
        <authorList>
            <person name="Brown C.T."/>
            <person name="Hug L.A."/>
            <person name="Thomas B.C."/>
            <person name="Sharon I."/>
            <person name="Castelle C.J."/>
            <person name="Singh A."/>
            <person name="Wilkins M.J."/>
            <person name="Williams K.H."/>
            <person name="Banfield J.F."/>
        </authorList>
    </citation>
    <scope>NUCLEOTIDE SEQUENCE [LARGE SCALE GENOMIC DNA]</scope>
</reference>
<organism evidence="7 8">
    <name type="scientific">Candidatus Uhrbacteria bacterium GW2011_GWC2_41_11</name>
    <dbReference type="NCBI Taxonomy" id="1618985"/>
    <lineage>
        <taxon>Bacteria</taxon>
        <taxon>Candidatus Uhriibacteriota</taxon>
    </lineage>
</organism>
<dbReference type="PROSITE" id="PS00963">
    <property type="entry name" value="RIBOSOMAL_S2_2"/>
    <property type="match status" value="1"/>
</dbReference>
<evidence type="ECO:0000256" key="5">
    <source>
        <dbReference type="HAMAP-Rule" id="MF_00291"/>
    </source>
</evidence>
<dbReference type="GO" id="GO:0006412">
    <property type="term" value="P:translation"/>
    <property type="evidence" value="ECO:0007669"/>
    <property type="project" value="UniProtKB-UniRule"/>
</dbReference>
<dbReference type="PATRIC" id="fig|1618985.3.peg.229"/>